<gene>
    <name evidence="1" type="ORF">AVDCRST_MAG42-1146</name>
</gene>
<dbReference type="InterPro" id="IPR036188">
    <property type="entry name" value="FAD/NAD-bd_sf"/>
</dbReference>
<protein>
    <submittedName>
        <fullName evidence="1">Beta-carotene ketolase</fullName>
    </submittedName>
</protein>
<reference evidence="1" key="1">
    <citation type="submission" date="2020-02" db="EMBL/GenBank/DDBJ databases">
        <authorList>
            <person name="Meier V. D."/>
        </authorList>
    </citation>
    <scope>NUCLEOTIDE SEQUENCE</scope>
    <source>
        <strain evidence="1">AVDCRST_MAG42</strain>
    </source>
</reference>
<evidence type="ECO:0000313" key="1">
    <source>
        <dbReference type="EMBL" id="CAA9231280.1"/>
    </source>
</evidence>
<dbReference type="PANTHER" id="PTHR10668:SF103">
    <property type="entry name" value="PYRIDINE NUCLEOTIDE-DISULFIDE OXIDOREDUCTASE DOMAIN-CONTAINING PROTEIN 2"/>
    <property type="match status" value="1"/>
</dbReference>
<proteinExistence type="predicted"/>
<organism evidence="1">
    <name type="scientific">uncultured Chthoniobacterales bacterium</name>
    <dbReference type="NCBI Taxonomy" id="1836801"/>
    <lineage>
        <taxon>Bacteria</taxon>
        <taxon>Pseudomonadati</taxon>
        <taxon>Verrucomicrobiota</taxon>
        <taxon>Spartobacteria</taxon>
        <taxon>Chthoniobacterales</taxon>
        <taxon>environmental samples</taxon>
    </lineage>
</organism>
<accession>A0A6J4HRD0</accession>
<name>A0A6J4HRD0_9BACT</name>
<dbReference type="EMBL" id="CADCTA010000052">
    <property type="protein sequence ID" value="CAA9231280.1"/>
    <property type="molecule type" value="Genomic_DNA"/>
</dbReference>
<dbReference type="Pfam" id="PF12831">
    <property type="entry name" value="FAD_oxidored"/>
    <property type="match status" value="1"/>
</dbReference>
<dbReference type="SUPFAM" id="SSF51905">
    <property type="entry name" value="FAD/NAD(P)-binding domain"/>
    <property type="match status" value="1"/>
</dbReference>
<dbReference type="AlphaFoldDB" id="A0A6J4HRD0"/>
<dbReference type="Gene3D" id="3.50.50.60">
    <property type="entry name" value="FAD/NAD(P)-binding domain"/>
    <property type="match status" value="1"/>
</dbReference>
<dbReference type="PANTHER" id="PTHR10668">
    <property type="entry name" value="PHYTOENE DEHYDROGENASE"/>
    <property type="match status" value="1"/>
</dbReference>
<dbReference type="GO" id="GO:0005829">
    <property type="term" value="C:cytosol"/>
    <property type="evidence" value="ECO:0007669"/>
    <property type="project" value="TreeGrafter"/>
</dbReference>
<sequence>MKSKYDVVILGAGHNGLVAAAYLARAGLSVLLLEKNDYIGGATTSQQVFPDYDARLSRYSYLVSLFPEKIIRDLGLKLELRRRTTGSFTPYVRDGRHDGLLLSNIDEEVSRQSMRRLTGDATEFEQMKRFYQLARVFAEHSWDSMLEPLVGKEDFRRRFEGDQVAREAWRSLAEEPLGRAIERYLQNDLVRGLVLTDAKIGIFTHPHDPSLIQNCCFLYHLIGNKTGEWKVPVGGMGAVAAELEKAARMHGAEMVTDVCLTGIQSNGVRTVAFEHDGKRHQVDARFLLVNFGRNVLANYLGEPHRPAAADEGSVFKINMLLRRLPKLKATRYAAADAFRGTFHTDEGYEQMNASYEQALGGKLPEKPPSEVYCHTLTDDSILSPELRAQGFHTMTLFGIDTPWSVFAADNAGTRGQAQAKFLASMNQWLDEPLEDCLAIARDGSLCIESKSPVDIEEALGLYHGNIFQDAPTFPFARRSEQVGTWGVETEFEHVFLCGSSAHRGGAVSGIPGHNAAMKVLESSSRETNVHR</sequence>